<accession>A0AAD3H3W5</accession>
<feature type="signal peptide" evidence="1">
    <location>
        <begin position="1"/>
        <end position="24"/>
    </location>
</feature>
<protein>
    <submittedName>
        <fullName evidence="2">Uncharacterized protein</fullName>
    </submittedName>
</protein>
<keyword evidence="3" id="KW-1185">Reference proteome</keyword>
<dbReference type="AlphaFoldDB" id="A0AAD3H3W5"/>
<evidence type="ECO:0000256" key="1">
    <source>
        <dbReference type="SAM" id="SignalP"/>
    </source>
</evidence>
<gene>
    <name evidence="2" type="ORF">CTEN210_05440</name>
</gene>
<dbReference type="EMBL" id="BLLK01000029">
    <property type="protein sequence ID" value="GFH48964.1"/>
    <property type="molecule type" value="Genomic_DNA"/>
</dbReference>
<dbReference type="Proteomes" id="UP001054902">
    <property type="component" value="Unassembled WGS sequence"/>
</dbReference>
<proteinExistence type="predicted"/>
<evidence type="ECO:0000313" key="3">
    <source>
        <dbReference type="Proteomes" id="UP001054902"/>
    </source>
</evidence>
<evidence type="ECO:0000313" key="2">
    <source>
        <dbReference type="EMBL" id="GFH48964.1"/>
    </source>
</evidence>
<keyword evidence="1" id="KW-0732">Signal</keyword>
<feature type="chain" id="PRO_5042196741" evidence="1">
    <location>
        <begin position="25"/>
        <end position="255"/>
    </location>
</feature>
<name>A0AAD3H3W5_9STRA</name>
<organism evidence="2 3">
    <name type="scientific">Chaetoceros tenuissimus</name>
    <dbReference type="NCBI Taxonomy" id="426638"/>
    <lineage>
        <taxon>Eukaryota</taxon>
        <taxon>Sar</taxon>
        <taxon>Stramenopiles</taxon>
        <taxon>Ochrophyta</taxon>
        <taxon>Bacillariophyta</taxon>
        <taxon>Coscinodiscophyceae</taxon>
        <taxon>Chaetocerotophycidae</taxon>
        <taxon>Chaetocerotales</taxon>
        <taxon>Chaetocerotaceae</taxon>
        <taxon>Chaetoceros</taxon>
    </lineage>
</organism>
<comment type="caution">
    <text evidence="2">The sequence shown here is derived from an EMBL/GenBank/DDBJ whole genome shotgun (WGS) entry which is preliminary data.</text>
</comment>
<reference evidence="2 3" key="1">
    <citation type="journal article" date="2021" name="Sci. Rep.">
        <title>The genome of the diatom Chaetoceros tenuissimus carries an ancient integrated fragment of an extant virus.</title>
        <authorList>
            <person name="Hongo Y."/>
            <person name="Kimura K."/>
            <person name="Takaki Y."/>
            <person name="Yoshida Y."/>
            <person name="Baba S."/>
            <person name="Kobayashi G."/>
            <person name="Nagasaki K."/>
            <person name="Hano T."/>
            <person name="Tomaru Y."/>
        </authorList>
    </citation>
    <scope>NUCLEOTIDE SEQUENCE [LARGE SCALE GENOMIC DNA]</scope>
    <source>
        <strain evidence="2 3">NIES-3715</strain>
    </source>
</reference>
<sequence length="255" mass="28845">MLSAFSIGILRAMLLANLESMAQAQAQINIIDDAASFLDILQSFTLSLRARQRFTEDYPTINDLMGSTKEQVENVIYNQNRIYRNHATAAQRCYINQTQTLRILALRRFAIIAIRERGAFYEPNDAPDFSLAWINQIQEEYNQNDPDPTTPCPLVVNVPKFKGNNWYLVKSPILLALQTVYGQSCVSLTYLIRETHVNCEDTDNLNDFPSLQSRRVASKEHAGADFNKDNVELYGILGQEMDGTTLEDIVKSTPG</sequence>